<evidence type="ECO:0000256" key="1">
    <source>
        <dbReference type="ARBA" id="ARBA00022603"/>
    </source>
</evidence>
<dbReference type="InterPro" id="IPR019614">
    <property type="entry name" value="SAM-dep_methyl-trfase"/>
</dbReference>
<evidence type="ECO:0000256" key="3">
    <source>
        <dbReference type="ARBA" id="ARBA00022691"/>
    </source>
</evidence>
<sequence length="423" mass="48349">MTYETLKIDKRAYQSIKNFSKVLYKNAIVNREDMSEFDKKLADNSKNEEIINLEYNDKFVGKAIYSTDFPTIKILTTLSEYFDKDIDYEYFYNGIKKANDYRTDILNYKDTYRMIYAEADSLPTIVLDKYNDIGSMHASSNFAFDNSKMIFEILEELTDITTLGVVKGNKSKNKHKNKSSSNPKYNGKSKKDNDKETAEKLIHGNKDNLETIITEGNVKFKVSLKGHKTGFFLDQRNNRIDLENYVKENDKVLDICSYTGGFAVHAGIKGADVTSVDMSEKALEFAEENMELNGIKSDKYNCICGDAFSIMKEMINKGEKFDVVILDPPAFTDSKKDLKNALNAYNTMNVLGLKLAKRILVTCSCSHHVDREEFKKTVVSASYRAKKEIKQIGDYKTQAPDHVITMANKDLEYLKCLFFAIDN</sequence>
<keyword evidence="1 6" id="KW-0489">Methyltransferase</keyword>
<dbReference type="PANTHER" id="PTHR42873:SF1">
    <property type="entry name" value="S-ADENOSYLMETHIONINE-DEPENDENT METHYLTRANSFERASE DOMAIN-CONTAINING PROTEIN"/>
    <property type="match status" value="1"/>
</dbReference>
<proteinExistence type="predicted"/>
<dbReference type="CDD" id="cd11572">
    <property type="entry name" value="RlmI_M_like"/>
    <property type="match status" value="1"/>
</dbReference>
<comment type="caution">
    <text evidence="6">The sequence shown here is derived from an EMBL/GenBank/DDBJ whole genome shotgun (WGS) entry which is preliminary data.</text>
</comment>
<dbReference type="RefSeq" id="WP_259051719.1">
    <property type="nucleotide sequence ID" value="NZ_JANUCQ010000002.1"/>
</dbReference>
<feature type="region of interest" description="Disordered" evidence="4">
    <location>
        <begin position="169"/>
        <end position="196"/>
    </location>
</feature>
<evidence type="ECO:0000313" key="7">
    <source>
        <dbReference type="Proteomes" id="UP001140258"/>
    </source>
</evidence>
<organism evidence="6 7">
    <name type="scientific">Methanococcus voltae PS</name>
    <dbReference type="NCBI Taxonomy" id="523842"/>
    <lineage>
        <taxon>Archaea</taxon>
        <taxon>Methanobacteriati</taxon>
        <taxon>Methanobacteriota</taxon>
        <taxon>Methanomada group</taxon>
        <taxon>Methanococci</taxon>
        <taxon>Methanococcales</taxon>
        <taxon>Methanococcaceae</taxon>
        <taxon>Methanococcus</taxon>
    </lineage>
</organism>
<keyword evidence="3" id="KW-0949">S-adenosyl-L-methionine</keyword>
<dbReference type="GO" id="GO:0008168">
    <property type="term" value="F:methyltransferase activity"/>
    <property type="evidence" value="ECO:0007669"/>
    <property type="project" value="UniProtKB-KW"/>
</dbReference>
<dbReference type="Proteomes" id="UP001140258">
    <property type="component" value="Unassembled WGS sequence"/>
</dbReference>
<dbReference type="Gene3D" id="3.30.750.80">
    <property type="entry name" value="RNA methyltransferase domain (HRMD) like"/>
    <property type="match status" value="1"/>
</dbReference>
<evidence type="ECO:0000256" key="2">
    <source>
        <dbReference type="ARBA" id="ARBA00022679"/>
    </source>
</evidence>
<dbReference type="EMBL" id="JANUCQ010000002">
    <property type="protein sequence ID" value="MCS3922318.1"/>
    <property type="molecule type" value="Genomic_DNA"/>
</dbReference>
<evidence type="ECO:0000313" key="6">
    <source>
        <dbReference type="EMBL" id="MCS3922318.1"/>
    </source>
</evidence>
<feature type="domain" description="S-adenosylmethionine-dependent methyltransferase" evidence="5">
    <location>
        <begin position="208"/>
        <end position="334"/>
    </location>
</feature>
<keyword evidence="7" id="KW-1185">Reference proteome</keyword>
<evidence type="ECO:0000256" key="4">
    <source>
        <dbReference type="SAM" id="MobiDB-lite"/>
    </source>
</evidence>
<dbReference type="SUPFAM" id="SSF53335">
    <property type="entry name" value="S-adenosyl-L-methionine-dependent methyltransferases"/>
    <property type="match status" value="1"/>
</dbReference>
<evidence type="ECO:0000259" key="5">
    <source>
        <dbReference type="Pfam" id="PF10672"/>
    </source>
</evidence>
<accession>A0ABT2EZ22</accession>
<dbReference type="Pfam" id="PF10672">
    <property type="entry name" value="Methyltrans_SAM"/>
    <property type="match status" value="1"/>
</dbReference>
<reference evidence="6" key="1">
    <citation type="submission" date="2022-08" db="EMBL/GenBank/DDBJ databases">
        <title>Genomic Encyclopedia of Type Strains, Phase V (KMG-V): Genome sequencing to study the core and pangenomes of soil and plant-associated prokaryotes.</title>
        <authorList>
            <person name="Whitman W."/>
        </authorList>
    </citation>
    <scope>NUCLEOTIDE SEQUENCE</scope>
    <source>
        <strain evidence="6">PS</strain>
    </source>
</reference>
<name>A0ABT2EZ22_METVO</name>
<dbReference type="InterPro" id="IPR029063">
    <property type="entry name" value="SAM-dependent_MTases_sf"/>
</dbReference>
<dbReference type="PANTHER" id="PTHR42873">
    <property type="entry name" value="RIBOSOMAL RNA LARGE SUBUNIT METHYLTRANSFERASE"/>
    <property type="match status" value="1"/>
</dbReference>
<dbReference type="Gene3D" id="3.40.50.150">
    <property type="entry name" value="Vaccinia Virus protein VP39"/>
    <property type="match status" value="1"/>
</dbReference>
<dbReference type="EC" id="2.1.1.191" evidence="6"/>
<gene>
    <name evidence="6" type="ORF">M2325_001003</name>
</gene>
<dbReference type="CDD" id="cd02440">
    <property type="entry name" value="AdoMet_MTases"/>
    <property type="match status" value="1"/>
</dbReference>
<protein>
    <submittedName>
        <fullName evidence="6">23S rRNA (Cytosine1962-C5)-methyltransferase</fullName>
        <ecNumber evidence="6">2.1.1.191</ecNumber>
    </submittedName>
</protein>
<feature type="compositionally biased region" description="Basic residues" evidence="4">
    <location>
        <begin position="169"/>
        <end position="178"/>
    </location>
</feature>
<dbReference type="GO" id="GO:0032259">
    <property type="term" value="P:methylation"/>
    <property type="evidence" value="ECO:0007669"/>
    <property type="project" value="UniProtKB-KW"/>
</dbReference>
<keyword evidence="2 6" id="KW-0808">Transferase</keyword>